<keyword evidence="2" id="KW-1185">Reference proteome</keyword>
<evidence type="ECO:0000313" key="1">
    <source>
        <dbReference type="EMBL" id="CAG8486272.1"/>
    </source>
</evidence>
<reference evidence="1" key="1">
    <citation type="submission" date="2021-06" db="EMBL/GenBank/DDBJ databases">
        <authorList>
            <person name="Kallberg Y."/>
            <person name="Tangrot J."/>
            <person name="Rosling A."/>
        </authorList>
    </citation>
    <scope>NUCLEOTIDE SEQUENCE</scope>
    <source>
        <strain evidence="1">IL203A</strain>
    </source>
</reference>
<feature type="non-terminal residue" evidence="1">
    <location>
        <position position="1"/>
    </location>
</feature>
<dbReference type="Proteomes" id="UP000789702">
    <property type="component" value="Unassembled WGS sequence"/>
</dbReference>
<dbReference type="EMBL" id="CAJVPU010001688">
    <property type="protein sequence ID" value="CAG8486272.1"/>
    <property type="molecule type" value="Genomic_DNA"/>
</dbReference>
<evidence type="ECO:0000313" key="2">
    <source>
        <dbReference type="Proteomes" id="UP000789702"/>
    </source>
</evidence>
<organism evidence="1 2">
    <name type="scientific">Dentiscutata heterogama</name>
    <dbReference type="NCBI Taxonomy" id="1316150"/>
    <lineage>
        <taxon>Eukaryota</taxon>
        <taxon>Fungi</taxon>
        <taxon>Fungi incertae sedis</taxon>
        <taxon>Mucoromycota</taxon>
        <taxon>Glomeromycotina</taxon>
        <taxon>Glomeromycetes</taxon>
        <taxon>Diversisporales</taxon>
        <taxon>Gigasporaceae</taxon>
        <taxon>Dentiscutata</taxon>
    </lineage>
</organism>
<proteinExistence type="predicted"/>
<comment type="caution">
    <text evidence="1">The sequence shown here is derived from an EMBL/GenBank/DDBJ whole genome shotgun (WGS) entry which is preliminary data.</text>
</comment>
<sequence length="74" mass="8806">RNSQKTKQHSNKPTKVSKKIKVDIDSTQNIKNDLEIQEKQLAIKERELELEERKVHLEREKLEIIKLKKELGCE</sequence>
<gene>
    <name evidence="1" type="ORF">DHETER_LOCUS2358</name>
</gene>
<accession>A0ACA9KRH7</accession>
<protein>
    <submittedName>
        <fullName evidence="1">4374_t:CDS:1</fullName>
    </submittedName>
</protein>
<name>A0ACA9KRH7_9GLOM</name>